<evidence type="ECO:0000313" key="2">
    <source>
        <dbReference type="EMBL" id="KAA6322040.1"/>
    </source>
</evidence>
<comment type="caution">
    <text evidence="1">The sequence shown here is derived from an EMBL/GenBank/DDBJ whole genome shotgun (WGS) entry which is preliminary data.</text>
</comment>
<reference evidence="1" key="1">
    <citation type="submission" date="2019-03" db="EMBL/GenBank/DDBJ databases">
        <title>Single cell metagenomics reveals metabolic interactions within the superorganism composed of flagellate Streblomastix strix and complex community of Bacteroidetes bacteria on its surface.</title>
        <authorList>
            <person name="Treitli S.C."/>
            <person name="Kolisko M."/>
            <person name="Husnik F."/>
            <person name="Keeling P."/>
            <person name="Hampl V."/>
        </authorList>
    </citation>
    <scope>NUCLEOTIDE SEQUENCE</scope>
    <source>
        <strain evidence="1">STM</strain>
    </source>
</reference>
<dbReference type="EMBL" id="SNRY01007252">
    <property type="protein sequence ID" value="KAA6310797.1"/>
    <property type="molecule type" value="Genomic_DNA"/>
</dbReference>
<dbReference type="EMBL" id="SNRY01003146">
    <property type="protein sequence ID" value="KAA6322040.1"/>
    <property type="molecule type" value="Genomic_DNA"/>
</dbReference>
<protein>
    <submittedName>
        <fullName evidence="1">Signal recognition particle receptor FtsY</fullName>
    </submittedName>
</protein>
<gene>
    <name evidence="2" type="ORF">EZS27_028385</name>
    <name evidence="1" type="ORF">EZS27_037962</name>
</gene>
<keyword evidence="1" id="KW-0675">Receptor</keyword>
<sequence length="41" mass="4545">MGLLNLFSKEKKETLDKGLSKTKESFFGKITRAIAGKSKVD</sequence>
<accession>A0A5J4PMR6</accession>
<name>A0A5J4PMR6_9ZZZZ</name>
<feature type="non-terminal residue" evidence="1">
    <location>
        <position position="41"/>
    </location>
</feature>
<proteinExistence type="predicted"/>
<dbReference type="AlphaFoldDB" id="A0A5J4PMR6"/>
<evidence type="ECO:0000313" key="1">
    <source>
        <dbReference type="EMBL" id="KAA6310797.1"/>
    </source>
</evidence>
<organism evidence="1">
    <name type="scientific">termite gut metagenome</name>
    <dbReference type="NCBI Taxonomy" id="433724"/>
    <lineage>
        <taxon>unclassified sequences</taxon>
        <taxon>metagenomes</taxon>
        <taxon>organismal metagenomes</taxon>
    </lineage>
</organism>